<feature type="domain" description="Cation/H+ exchanger transmembrane" evidence="13">
    <location>
        <begin position="43"/>
        <end position="422"/>
    </location>
</feature>
<keyword evidence="8" id="KW-0739">Sodium transport</keyword>
<evidence type="ECO:0000256" key="2">
    <source>
        <dbReference type="ARBA" id="ARBA00022448"/>
    </source>
</evidence>
<comment type="catalytic activity">
    <reaction evidence="10">
        <text>K(+)(in) + H(+)(out) = K(+)(out) + H(+)(in)</text>
        <dbReference type="Rhea" id="RHEA:29467"/>
        <dbReference type="ChEBI" id="CHEBI:15378"/>
        <dbReference type="ChEBI" id="CHEBI:29103"/>
    </reaction>
</comment>
<dbReference type="PANTHER" id="PTHR10110:SF197">
    <property type="entry name" value="SODIUM_HYDROGEN EXCHANGER"/>
    <property type="match status" value="1"/>
</dbReference>
<dbReference type="InterPro" id="IPR018422">
    <property type="entry name" value="Cation/H_exchanger_CPA1"/>
</dbReference>
<comment type="caution">
    <text evidence="14">The sequence shown here is derived from an EMBL/GenBank/DDBJ whole genome shotgun (WGS) entry which is preliminary data.</text>
</comment>
<dbReference type="InterPro" id="IPR006153">
    <property type="entry name" value="Cation/H_exchanger_TM"/>
</dbReference>
<feature type="compositionally biased region" description="Acidic residues" evidence="11">
    <location>
        <begin position="886"/>
        <end position="896"/>
    </location>
</feature>
<feature type="compositionally biased region" description="Basic and acidic residues" evidence="11">
    <location>
        <begin position="1569"/>
        <end position="1578"/>
    </location>
</feature>
<organism evidence="14 15">
    <name type="scientific">Coccomyxa subellipsoidea (strain C-169)</name>
    <name type="common">Green microalga</name>
    <dbReference type="NCBI Taxonomy" id="574566"/>
    <lineage>
        <taxon>Eukaryota</taxon>
        <taxon>Viridiplantae</taxon>
        <taxon>Chlorophyta</taxon>
        <taxon>core chlorophytes</taxon>
        <taxon>Trebouxiophyceae</taxon>
        <taxon>Trebouxiophyceae incertae sedis</taxon>
        <taxon>Coccomyxaceae</taxon>
        <taxon>Coccomyxa</taxon>
        <taxon>Coccomyxa subellipsoidea</taxon>
    </lineage>
</organism>
<dbReference type="Proteomes" id="UP000007264">
    <property type="component" value="Unassembled WGS sequence"/>
</dbReference>
<dbReference type="GO" id="GO:0005886">
    <property type="term" value="C:plasma membrane"/>
    <property type="evidence" value="ECO:0007669"/>
    <property type="project" value="TreeGrafter"/>
</dbReference>
<evidence type="ECO:0000256" key="3">
    <source>
        <dbReference type="ARBA" id="ARBA00022692"/>
    </source>
</evidence>
<gene>
    <name evidence="14" type="ORF">COCSUDRAFT_56295</name>
</gene>
<feature type="region of interest" description="Disordered" evidence="11">
    <location>
        <begin position="1494"/>
        <end position="1513"/>
    </location>
</feature>
<dbReference type="InterPro" id="IPR014710">
    <property type="entry name" value="RmlC-like_jellyroll"/>
</dbReference>
<evidence type="ECO:0000256" key="12">
    <source>
        <dbReference type="SAM" id="Phobius"/>
    </source>
</evidence>
<keyword evidence="6" id="KW-0406">Ion transport</keyword>
<evidence type="ECO:0000256" key="9">
    <source>
        <dbReference type="ARBA" id="ARBA00047524"/>
    </source>
</evidence>
<comment type="subcellular location">
    <subcellularLocation>
        <location evidence="1">Membrane</location>
        <topology evidence="1">Multi-pass membrane protein</topology>
    </subcellularLocation>
</comment>
<dbReference type="Gene3D" id="2.60.120.10">
    <property type="entry name" value="Jelly Rolls"/>
    <property type="match status" value="1"/>
</dbReference>
<feature type="region of interest" description="Disordered" evidence="11">
    <location>
        <begin position="875"/>
        <end position="896"/>
    </location>
</feature>
<keyword evidence="4 12" id="KW-1133">Transmembrane helix</keyword>
<evidence type="ECO:0000313" key="15">
    <source>
        <dbReference type="Proteomes" id="UP000007264"/>
    </source>
</evidence>
<evidence type="ECO:0000256" key="7">
    <source>
        <dbReference type="ARBA" id="ARBA00023136"/>
    </source>
</evidence>
<evidence type="ECO:0000256" key="11">
    <source>
        <dbReference type="SAM" id="MobiDB-lite"/>
    </source>
</evidence>
<feature type="region of interest" description="Disordered" evidence="11">
    <location>
        <begin position="1569"/>
        <end position="1641"/>
    </location>
</feature>
<keyword evidence="7 12" id="KW-0472">Membrane</keyword>
<comment type="catalytic activity">
    <reaction evidence="9">
        <text>Na(+)(in) + H(+)(out) = Na(+)(out) + H(+)(in)</text>
        <dbReference type="Rhea" id="RHEA:29419"/>
        <dbReference type="ChEBI" id="CHEBI:15378"/>
        <dbReference type="ChEBI" id="CHEBI:29101"/>
    </reaction>
</comment>
<keyword evidence="5" id="KW-0915">Sodium</keyword>
<reference evidence="14 15" key="1">
    <citation type="journal article" date="2012" name="Genome Biol.">
        <title>The genome of the polar eukaryotic microalga coccomyxa subellipsoidea reveals traits of cold adaptation.</title>
        <authorList>
            <person name="Blanc G."/>
            <person name="Agarkova I."/>
            <person name="Grimwood J."/>
            <person name="Kuo A."/>
            <person name="Brueggeman A."/>
            <person name="Dunigan D."/>
            <person name="Gurnon J."/>
            <person name="Ladunga I."/>
            <person name="Lindquist E."/>
            <person name="Lucas S."/>
            <person name="Pangilinan J."/>
            <person name="Proschold T."/>
            <person name="Salamov A."/>
            <person name="Schmutz J."/>
            <person name="Weeks D."/>
            <person name="Yamada T."/>
            <person name="Claverie J.M."/>
            <person name="Grigoriev I."/>
            <person name="Van Etten J."/>
            <person name="Lomsadze A."/>
            <person name="Borodovsky M."/>
        </authorList>
    </citation>
    <scope>NUCLEOTIDE SEQUENCE [LARGE SCALE GENOMIC DNA]</scope>
    <source>
        <strain evidence="14 15">C-169</strain>
    </source>
</reference>
<dbReference type="PANTHER" id="PTHR10110">
    <property type="entry name" value="SODIUM/HYDROGEN EXCHANGER"/>
    <property type="match status" value="1"/>
</dbReference>
<dbReference type="InterPro" id="IPR018490">
    <property type="entry name" value="cNMP-bd_dom_sf"/>
</dbReference>
<feature type="transmembrane region" description="Helical" evidence="12">
    <location>
        <begin position="359"/>
        <end position="380"/>
    </location>
</feature>
<keyword evidence="2" id="KW-0813">Transport</keyword>
<dbReference type="OrthoDB" id="441412at2759"/>
<feature type="transmembrane region" description="Helical" evidence="12">
    <location>
        <begin position="400"/>
        <end position="421"/>
    </location>
</feature>
<feature type="transmembrane region" description="Helical" evidence="12">
    <location>
        <begin position="322"/>
        <end position="347"/>
    </location>
</feature>
<dbReference type="SUPFAM" id="SSF51206">
    <property type="entry name" value="cAMP-binding domain-like"/>
    <property type="match status" value="1"/>
</dbReference>
<dbReference type="Gene3D" id="6.10.140.1330">
    <property type="match status" value="1"/>
</dbReference>
<dbReference type="Pfam" id="PF00999">
    <property type="entry name" value="Na_H_Exchanger"/>
    <property type="match status" value="1"/>
</dbReference>
<feature type="transmembrane region" description="Helical" evidence="12">
    <location>
        <begin position="44"/>
        <end position="66"/>
    </location>
</feature>
<dbReference type="GeneID" id="17039829"/>
<feature type="transmembrane region" description="Helical" evidence="12">
    <location>
        <begin position="276"/>
        <end position="302"/>
    </location>
</feature>
<sequence length="1653" mass="180369">MTGAWDFVGSSPECATANALSFPLNLGRVGNAFALFLGVEPADIFLYVFLPPILFDAAVRIDYYVFKKMIVHVISFAFLVVIASTAMFVPILLYVLGLKDLGWTWQHAALFSAMIASTDAVAVSAILKKGGAPEKLIVLMEGESLFNDATSIVLFEIFFRMVKRMQNGKTASDLGFFEQMLEIASSICWLAFGGVVLGLAFGVLTRLVLRLMHRRGHKAPEQLALIVGMAYLSFYVANGPCGVSGVIAVVVFGLYGSATGKWHMSPRVVESGAFEIFWDTVVFAFNGLIFFFAGASSINFFWRSSTELFEDEGNLAVLFKIFWRLPLIFIATIIVRGVTIALFNPLFKLAKSEMTMSEILFATIGGLRGAVSLILTQVVVTEQNPDPTLANRAVTAELALWTAGIVVCTLVVNAPLMPLILRWTRLSDISPVKVRMRGKAARALLRYTRTAIEDLQHDEDEMLRGVDWTSVETFVDLHGKLDHFAQISPSNAEKQKAQDKALAKTAHWINGSSSAVGDAQGPRHSSGDEEQPLLSRLSVDEEMGLATRATLATLEEGENEGGDGEDSGASAELPPAELAAARQCAANLLRANTVIGAAEGNKEMKDRHQGFGAYDVPFLGPSRQNQEKEAEQEDAEHVIDMNDDESEPEVLDLENPAFDIRLADELPAQPPKMDLVDRLEFEEDAAASNVPSSRLSQASQASQGTADATLQRELLEQQPSPFQRFASQSSIDSMATIPSTTAQQPVQALPAPSPFQDVLLSTLSGRESLQRKHRSTVIPQPIIVPKMVRPGDAREGEGERPSMRWVSMVGSGHAEGQQPQQPKGRTIVRQDPNVAVGVSFSFTDTSAPTPGGNRRTLTSRKKRAETKALHRVLSSPLMHNPPDVNNPEDNEDIEDDLDEDDPEVLAEARVRLVAGLKRYFHEKRGQGLLSGRGIVELDHACDAAMDRSSQPLSIWKVVERDVCGRGTVRWLSRSLFSLRRLTIMAGNWGPRFLVRPCLIAPATWLAELLGRQLSGVMLLSIEVAVEYWLALTWSPQAQWLNELAKSGVIQDEVKSESKKVWRFIIEREIEAPARFQAIQTHRAAMAILRQQGLFVEQLYHSGMVDEVEKELLSEPIQKNERRLMRKHSLGLSHRIDEVLNNLPFLKGLPKPVFDALLASGTLIKCTSGETIWTPPRPAAATARGGSRAEGGDPCPGSGIYIVIAGLVRSSYVTASGHTQEYFMGRGGVFGLLSSLAGESLPGSGPCVAVGNALMQGPVLFHFPQSLVTAVQQRAAAGDSHLRQLELDLYRVAALYLVERLKSEVMAAAATHFQALAVGQARSRTIKRLARNPPGHRQPMHVHDVWAKVGHTAKAHDVMSAELEAALEAPLAMHLGGETEKGRDSKEHSDDKLRETCNIHDDMSGLHQNGPGRNGPTDLEVVSSLEARKVWKHIRKHAAQALAELKQGMRDAELVQLAPGEMHIQQSSWVLLKGTLRITGHAAFVPAGMPVRREARSGEAAASTSAEDIERSQQGDLEVAVQYSGPAVLPWLWQPVEVDGDVVLSRLYVFEGCGAVCAGAVLLVCRTEEKDSSDSETRSEGSSVEPTPDSPTQSEQPQPPARRAQERARAAVAARMRSLPGDGTGEATEHFGPIQSSTNASKRLRVISVRHIPT</sequence>
<dbReference type="GO" id="GO:0051453">
    <property type="term" value="P:regulation of intracellular pH"/>
    <property type="evidence" value="ECO:0007669"/>
    <property type="project" value="TreeGrafter"/>
</dbReference>
<feature type="transmembrane region" description="Helical" evidence="12">
    <location>
        <begin position="73"/>
        <end position="96"/>
    </location>
</feature>
<feature type="region of interest" description="Disordered" evidence="11">
    <location>
        <begin position="612"/>
        <end position="648"/>
    </location>
</feature>
<evidence type="ECO:0000256" key="6">
    <source>
        <dbReference type="ARBA" id="ARBA00023065"/>
    </source>
</evidence>
<keyword evidence="15" id="KW-1185">Reference proteome</keyword>
<feature type="transmembrane region" description="Helical" evidence="12">
    <location>
        <begin position="229"/>
        <end position="255"/>
    </location>
</feature>
<dbReference type="EMBL" id="AGSI01000011">
    <property type="protein sequence ID" value="EIE21844.1"/>
    <property type="molecule type" value="Genomic_DNA"/>
</dbReference>
<proteinExistence type="predicted"/>
<dbReference type="eggNOG" id="KOG1965">
    <property type="taxonomic scope" value="Eukaryota"/>
</dbReference>
<evidence type="ECO:0000259" key="13">
    <source>
        <dbReference type="Pfam" id="PF00999"/>
    </source>
</evidence>
<dbReference type="GO" id="GO:0015385">
    <property type="term" value="F:sodium:proton antiporter activity"/>
    <property type="evidence" value="ECO:0007669"/>
    <property type="project" value="InterPro"/>
</dbReference>
<evidence type="ECO:0000313" key="14">
    <source>
        <dbReference type="EMBL" id="EIE21844.1"/>
    </source>
</evidence>
<name>I0YTX5_COCSC</name>
<protein>
    <recommendedName>
        <fullName evidence="13">Cation/H+ exchanger transmembrane domain-containing protein</fullName>
    </recommendedName>
</protein>
<feature type="region of interest" description="Disordered" evidence="11">
    <location>
        <begin position="512"/>
        <end position="531"/>
    </location>
</feature>
<evidence type="ECO:0000256" key="8">
    <source>
        <dbReference type="ARBA" id="ARBA00023201"/>
    </source>
</evidence>
<feature type="transmembrane region" description="Helical" evidence="12">
    <location>
        <begin position="187"/>
        <end position="209"/>
    </location>
</feature>
<evidence type="ECO:0000256" key="4">
    <source>
        <dbReference type="ARBA" id="ARBA00022989"/>
    </source>
</evidence>
<feature type="region of interest" description="Disordered" evidence="11">
    <location>
        <begin position="687"/>
        <end position="706"/>
    </location>
</feature>
<feature type="region of interest" description="Disordered" evidence="11">
    <location>
        <begin position="841"/>
        <end position="861"/>
    </location>
</feature>
<keyword evidence="3 12" id="KW-0812">Transmembrane</keyword>
<feature type="compositionally biased region" description="Basic and acidic residues" evidence="11">
    <location>
        <begin position="625"/>
        <end position="640"/>
    </location>
</feature>
<evidence type="ECO:0000256" key="10">
    <source>
        <dbReference type="ARBA" id="ARBA00047912"/>
    </source>
</evidence>
<dbReference type="GO" id="GO:0015386">
    <property type="term" value="F:potassium:proton antiporter activity"/>
    <property type="evidence" value="ECO:0007669"/>
    <property type="project" value="TreeGrafter"/>
</dbReference>
<evidence type="ECO:0000256" key="5">
    <source>
        <dbReference type="ARBA" id="ARBA00023053"/>
    </source>
</evidence>
<dbReference type="KEGG" id="csl:COCSUDRAFT_56295"/>
<dbReference type="RefSeq" id="XP_005646388.1">
    <property type="nucleotide sequence ID" value="XM_005646331.1"/>
</dbReference>
<dbReference type="GO" id="GO:0098719">
    <property type="term" value="P:sodium ion import across plasma membrane"/>
    <property type="evidence" value="ECO:0007669"/>
    <property type="project" value="TreeGrafter"/>
</dbReference>
<evidence type="ECO:0000256" key="1">
    <source>
        <dbReference type="ARBA" id="ARBA00004141"/>
    </source>
</evidence>
<accession>I0YTX5</accession>